<protein>
    <submittedName>
        <fullName evidence="6">NAD(P)/FAD-dependent oxidoreductase</fullName>
    </submittedName>
</protein>
<keyword evidence="7" id="KW-1185">Reference proteome</keyword>
<dbReference type="Gene3D" id="3.50.50.60">
    <property type="entry name" value="FAD/NAD(P)-binding domain"/>
    <property type="match status" value="2"/>
</dbReference>
<evidence type="ECO:0000256" key="4">
    <source>
        <dbReference type="ARBA" id="ARBA00023002"/>
    </source>
</evidence>
<dbReference type="InterPro" id="IPR023753">
    <property type="entry name" value="FAD/NAD-binding_dom"/>
</dbReference>
<proteinExistence type="predicted"/>
<dbReference type="AlphaFoldDB" id="A0A3M8DUV7"/>
<keyword evidence="4" id="KW-0560">Oxidoreductase</keyword>
<dbReference type="RefSeq" id="WP_122917013.1">
    <property type="nucleotide sequence ID" value="NZ_RHHQ01000006.1"/>
</dbReference>
<dbReference type="SUPFAM" id="SSF51905">
    <property type="entry name" value="FAD/NAD(P)-binding domain"/>
    <property type="match status" value="1"/>
</dbReference>
<comment type="subunit">
    <text evidence="2">Homodimer.</text>
</comment>
<dbReference type="InterPro" id="IPR050097">
    <property type="entry name" value="Ferredoxin-NADP_redctase_2"/>
</dbReference>
<evidence type="ECO:0000256" key="1">
    <source>
        <dbReference type="ARBA" id="ARBA00001974"/>
    </source>
</evidence>
<dbReference type="InterPro" id="IPR036188">
    <property type="entry name" value="FAD/NAD-bd_sf"/>
</dbReference>
<dbReference type="EMBL" id="RHHQ01000006">
    <property type="protein sequence ID" value="RNB91161.1"/>
    <property type="molecule type" value="Genomic_DNA"/>
</dbReference>
<dbReference type="OrthoDB" id="9806179at2"/>
<keyword evidence="3" id="KW-0285">Flavoprotein</keyword>
<dbReference type="PRINTS" id="PR00469">
    <property type="entry name" value="PNDRDTASEII"/>
</dbReference>
<dbReference type="PANTHER" id="PTHR48105">
    <property type="entry name" value="THIOREDOXIN REDUCTASE 1-RELATED-RELATED"/>
    <property type="match status" value="1"/>
</dbReference>
<evidence type="ECO:0000259" key="5">
    <source>
        <dbReference type="Pfam" id="PF07992"/>
    </source>
</evidence>
<dbReference type="Proteomes" id="UP000271031">
    <property type="component" value="Unassembled WGS sequence"/>
</dbReference>
<comment type="cofactor">
    <cofactor evidence="1">
        <name>FAD</name>
        <dbReference type="ChEBI" id="CHEBI:57692"/>
    </cofactor>
</comment>
<evidence type="ECO:0000313" key="7">
    <source>
        <dbReference type="Proteomes" id="UP000271031"/>
    </source>
</evidence>
<evidence type="ECO:0000313" key="6">
    <source>
        <dbReference type="EMBL" id="RNB91161.1"/>
    </source>
</evidence>
<gene>
    <name evidence="6" type="ORF">EDM56_06140</name>
</gene>
<evidence type="ECO:0000256" key="2">
    <source>
        <dbReference type="ARBA" id="ARBA00011738"/>
    </source>
</evidence>
<feature type="domain" description="FAD/NAD(P)-binding" evidence="5">
    <location>
        <begin position="5"/>
        <end position="288"/>
    </location>
</feature>
<dbReference type="PRINTS" id="PR00368">
    <property type="entry name" value="FADPNR"/>
</dbReference>
<dbReference type="Pfam" id="PF07992">
    <property type="entry name" value="Pyr_redox_2"/>
    <property type="match status" value="1"/>
</dbReference>
<evidence type="ECO:0000256" key="3">
    <source>
        <dbReference type="ARBA" id="ARBA00022630"/>
    </source>
</evidence>
<organism evidence="6 7">
    <name type="scientific">Brevibacillus fluminis</name>
    <dbReference type="NCBI Taxonomy" id="511487"/>
    <lineage>
        <taxon>Bacteria</taxon>
        <taxon>Bacillati</taxon>
        <taxon>Bacillota</taxon>
        <taxon>Bacilli</taxon>
        <taxon>Bacillales</taxon>
        <taxon>Paenibacillaceae</taxon>
        <taxon>Brevibacillus</taxon>
    </lineage>
</organism>
<accession>A0A3M8DUV7</accession>
<dbReference type="GO" id="GO:0016491">
    <property type="term" value="F:oxidoreductase activity"/>
    <property type="evidence" value="ECO:0007669"/>
    <property type="project" value="UniProtKB-KW"/>
</dbReference>
<comment type="caution">
    <text evidence="6">The sequence shown here is derived from an EMBL/GenBank/DDBJ whole genome shotgun (WGS) entry which is preliminary data.</text>
</comment>
<name>A0A3M8DUV7_9BACL</name>
<reference evidence="6 7" key="1">
    <citation type="submission" date="2018-10" db="EMBL/GenBank/DDBJ databases">
        <title>Phylogenomics of Brevibacillus.</title>
        <authorList>
            <person name="Dunlap C."/>
        </authorList>
    </citation>
    <scope>NUCLEOTIDE SEQUENCE [LARGE SCALE GENOMIC DNA]</scope>
    <source>
        <strain evidence="6 7">JCM 15716</strain>
    </source>
</reference>
<sequence>MEHVQVLIIGGGMAGLSAAIWCQRLGLSAVVLEGTDAIGGQIGQIRNRIWDFPPGVYQDGEALLTELKKNESLCVNGLVRMNEQAVSIDTAKRLVHTTARVYRPNYLVIATGIRPNQLAALNNAPNVLGPWFSTTSNAKSLANQNILVIGSGDRAVESAINLSSYAQNVWVSVRSNRLRARDEWQKQLHERDNVTILWETEIAEVTAAPTPVATLHSTVGKPDLTLDADWILPRIGVRGNSELLPGLPTYGEGFYVVNDVLQTEIDWIYAIGDVVNGPAYASLALASGQAMKAIKHMILTRKENSHDASLS</sequence>